<dbReference type="EMBL" id="RSDO01000029">
    <property type="protein sequence ID" value="RRR50587.1"/>
    <property type="molecule type" value="Genomic_DNA"/>
</dbReference>
<accession>A0A426T9U9</accession>
<proteinExistence type="predicted"/>
<evidence type="ECO:0000313" key="3">
    <source>
        <dbReference type="EMBL" id="RRR50587.1"/>
    </source>
</evidence>
<dbReference type="AlphaFoldDB" id="A0A426T9U9"/>
<comment type="caution">
    <text evidence="3">The sequence shown here is derived from an EMBL/GenBank/DDBJ whole genome shotgun (WGS) entry which is preliminary data.</text>
</comment>
<feature type="region of interest" description="Disordered" evidence="1">
    <location>
        <begin position="74"/>
        <end position="162"/>
    </location>
</feature>
<evidence type="ECO:0000256" key="1">
    <source>
        <dbReference type="SAM" id="MobiDB-lite"/>
    </source>
</evidence>
<dbReference type="RefSeq" id="WP_105122990.1">
    <property type="nucleotide sequence ID" value="NZ_POIP01000552.1"/>
</dbReference>
<dbReference type="Proteomes" id="UP000274117">
    <property type="component" value="Unassembled WGS sequence"/>
</dbReference>
<evidence type="ECO:0000313" key="4">
    <source>
        <dbReference type="Proteomes" id="UP000274117"/>
    </source>
</evidence>
<dbReference type="NCBIfam" id="NF041014">
    <property type="entry name" value="pilin_ComGG_2"/>
    <property type="match status" value="1"/>
</dbReference>
<evidence type="ECO:0000256" key="2">
    <source>
        <dbReference type="SAM" id="Phobius"/>
    </source>
</evidence>
<reference evidence="3 4" key="1">
    <citation type="submission" date="2018-11" db="EMBL/GenBank/DDBJ databases">
        <authorList>
            <person name="Stevens M.J."/>
            <person name="Cernela N."/>
            <person name="Spoerry Serrano N."/>
            <person name="Schmitt S."/>
            <person name="Schrenzel J."/>
            <person name="Stephan R."/>
        </authorList>
    </citation>
    <scope>NUCLEOTIDE SEQUENCE [LARGE SCALE GENOMIC DNA]</scope>
    <source>
        <strain evidence="3 4">PP422</strain>
    </source>
</reference>
<feature type="compositionally biased region" description="Basic and acidic residues" evidence="1">
    <location>
        <begin position="74"/>
        <end position="99"/>
    </location>
</feature>
<reference evidence="3 4" key="2">
    <citation type="submission" date="2018-12" db="EMBL/GenBank/DDBJ databases">
        <title>Whole-genome sequences of fifteen clinical Streptococcus suis strains isolated from pigs between 2006 and 2018.</title>
        <authorList>
            <person name="Stevens M.J.A."/>
            <person name="Cernela N."/>
            <person name="Spoerry Serrano N."/>
            <person name="Schmitt S."/>
            <person name="Schrenzel J."/>
            <person name="Stephan R."/>
        </authorList>
    </citation>
    <scope>NUCLEOTIDE SEQUENCE [LARGE SCALE GENOMIC DNA]</scope>
    <source>
        <strain evidence="3 4">PP422</strain>
    </source>
</reference>
<keyword evidence="2" id="KW-0812">Transmembrane</keyword>
<sequence>MILKKKVKAGILLYALLMLAVFALLLQFYLNQQVSEGQLIGASRESTQAYLVAQMTKDQVVEEVSRLAKEEAAKESQEKFLAEKAEQARKEQEEKKGETSEESVTSQTKERPSESGEESVSAEDMERSNNETAQTSQKEEVKKESKPKSIETSGQLSFVQGQAQYQVKKEKLTVTIQLSSGRTYQYQFMMKEEKERVEES</sequence>
<gene>
    <name evidence="3" type="ORF">EI998_10145</name>
</gene>
<organism evidence="3 4">
    <name type="scientific">Streptococcus suis</name>
    <dbReference type="NCBI Taxonomy" id="1307"/>
    <lineage>
        <taxon>Bacteria</taxon>
        <taxon>Bacillati</taxon>
        <taxon>Bacillota</taxon>
        <taxon>Bacilli</taxon>
        <taxon>Lactobacillales</taxon>
        <taxon>Streptococcaceae</taxon>
        <taxon>Streptococcus</taxon>
    </lineage>
</organism>
<dbReference type="InterPro" id="IPR047665">
    <property type="entry name" value="ComGG_streptococcus-type"/>
</dbReference>
<feature type="compositionally biased region" description="Polar residues" evidence="1">
    <location>
        <begin position="150"/>
        <end position="162"/>
    </location>
</feature>
<feature type="compositionally biased region" description="Basic and acidic residues" evidence="1">
    <location>
        <begin position="137"/>
        <end position="149"/>
    </location>
</feature>
<keyword evidence="2" id="KW-0472">Membrane</keyword>
<keyword evidence="2" id="KW-1133">Transmembrane helix</keyword>
<protein>
    <submittedName>
        <fullName evidence="3">Competence protein ComGG</fullName>
    </submittedName>
</protein>
<dbReference type="OrthoDB" id="2237524at2"/>
<feature type="transmembrane region" description="Helical" evidence="2">
    <location>
        <begin position="12"/>
        <end position="30"/>
    </location>
</feature>
<name>A0A426T9U9_STRSU</name>